<dbReference type="AlphaFoldDB" id="A0A1W6N3P5"/>
<dbReference type="Proteomes" id="UP000237351">
    <property type="component" value="Chromosome"/>
</dbReference>
<dbReference type="EMBL" id="CP008743">
    <property type="protein sequence ID" value="ARN84463.1"/>
    <property type="molecule type" value="Genomic_DNA"/>
</dbReference>
<dbReference type="KEGG" id="naf:GQ61_03005"/>
<gene>
    <name evidence="1" type="ORF">GQ61_03005</name>
</gene>
<protein>
    <submittedName>
        <fullName evidence="1">Uncharacterized protein</fullName>
    </submittedName>
</protein>
<name>A0A1W6N3P5_9PROT</name>
<dbReference type="RefSeq" id="WP_085783859.1">
    <property type="nucleotide sequence ID" value="NZ_CP008743.1"/>
</dbReference>
<organism evidence="1 2">
    <name type="scientific">Candidatus Nucleicultrix amoebiphila FS5</name>
    <dbReference type="NCBI Taxonomy" id="1414854"/>
    <lineage>
        <taxon>Bacteria</taxon>
        <taxon>Pseudomonadati</taxon>
        <taxon>Pseudomonadota</taxon>
        <taxon>Alphaproteobacteria</taxon>
        <taxon>Holosporales</taxon>
        <taxon>Candidatus Nucleicultricaceae</taxon>
        <taxon>Candidatus Nucleicultrix</taxon>
    </lineage>
</organism>
<proteinExistence type="predicted"/>
<reference evidence="1 2" key="1">
    <citation type="submission" date="2014-06" db="EMBL/GenBank/DDBJ databases">
        <title>The genome of the endonuclear symbiont Nucleicultrix amoebiphila.</title>
        <authorList>
            <person name="Schulz F."/>
            <person name="Horn M."/>
        </authorList>
    </citation>
    <scope>NUCLEOTIDE SEQUENCE [LARGE SCALE GENOMIC DNA]</scope>
    <source>
        <strain evidence="1 2">FS5</strain>
    </source>
</reference>
<sequence>MLIVKKISLFFSWILMISTVSSSNIQKFFIDDLEPHQVLRLRFSGEGPVFKKLDSSDVVAKLWDDSIKAHLVKVDHYDTLTTPVGIVVYSQIIYPSDSKNCAVITAPRFVFNNECFLMRGAEITLKSNKISSPCQSISIKAKDISKPVHIKGGVNFDPNPLLDESQYADLSREIHDAIGQPLKFMPLSLHHVSSSLDFTNAIVTVIYQSNNEGSQIF</sequence>
<evidence type="ECO:0000313" key="2">
    <source>
        <dbReference type="Proteomes" id="UP000237351"/>
    </source>
</evidence>
<evidence type="ECO:0000313" key="1">
    <source>
        <dbReference type="EMBL" id="ARN84463.1"/>
    </source>
</evidence>
<accession>A0A1W6N3P5</accession>
<dbReference type="OrthoDB" id="9848779at2"/>
<keyword evidence="2" id="KW-1185">Reference proteome</keyword>